<evidence type="ECO:0000313" key="3">
    <source>
        <dbReference type="Proteomes" id="UP001142078"/>
    </source>
</evidence>
<evidence type="ECO:0000313" key="2">
    <source>
        <dbReference type="EMBL" id="MCR2042803.1"/>
    </source>
</evidence>
<proteinExistence type="predicted"/>
<name>A0A9X2MFW7_9FIRM</name>
<feature type="transmembrane region" description="Helical" evidence="1">
    <location>
        <begin position="6"/>
        <end position="24"/>
    </location>
</feature>
<dbReference type="Pfam" id="PF06686">
    <property type="entry name" value="SpoIIIAC"/>
    <property type="match status" value="1"/>
</dbReference>
<evidence type="ECO:0000256" key="1">
    <source>
        <dbReference type="SAM" id="Phobius"/>
    </source>
</evidence>
<dbReference type="NCBIfam" id="TIGR02848">
    <property type="entry name" value="spore_III_AC"/>
    <property type="match status" value="1"/>
</dbReference>
<feature type="transmembrane region" description="Helical" evidence="1">
    <location>
        <begin position="31"/>
        <end position="51"/>
    </location>
</feature>
<sequence>MDVDLIFKIASIGILSAVLHTVLTRSGKEEYAYLASLAGVVIVLGVVINLISKLFDNVKSLFQLY</sequence>
<dbReference type="Proteomes" id="UP001142078">
    <property type="component" value="Unassembled WGS sequence"/>
</dbReference>
<dbReference type="InterPro" id="IPR009570">
    <property type="entry name" value="Spore_III_AC"/>
</dbReference>
<organism evidence="2 3">
    <name type="scientific">Anaerosalibacter massiliensis</name>
    <dbReference type="NCBI Taxonomy" id="1347392"/>
    <lineage>
        <taxon>Bacteria</taxon>
        <taxon>Bacillati</taxon>
        <taxon>Bacillota</taxon>
        <taxon>Tissierellia</taxon>
        <taxon>Tissierellales</taxon>
        <taxon>Sporanaerobacteraceae</taxon>
        <taxon>Anaerosalibacter</taxon>
    </lineage>
</organism>
<protein>
    <submittedName>
        <fullName evidence="2">Stage III sporulation protein AC</fullName>
    </submittedName>
</protein>
<reference evidence="2" key="1">
    <citation type="submission" date="2022-07" db="EMBL/GenBank/DDBJ databases">
        <title>Enhanced cultured diversity of the mouse gut microbiota enables custom-made synthetic communities.</title>
        <authorList>
            <person name="Afrizal A."/>
        </authorList>
    </citation>
    <scope>NUCLEOTIDE SEQUENCE</scope>
    <source>
        <strain evidence="2">DSM 29482</strain>
    </source>
</reference>
<dbReference type="OrthoDB" id="9800383at2"/>
<dbReference type="InterPro" id="IPR025664">
    <property type="entry name" value="Spore_III_AC/AD"/>
</dbReference>
<keyword evidence="3" id="KW-1185">Reference proteome</keyword>
<dbReference type="RefSeq" id="WP_042681655.1">
    <property type="nucleotide sequence ID" value="NZ_CABKTM010000043.1"/>
</dbReference>
<dbReference type="AlphaFoldDB" id="A0A9X2MFW7"/>
<keyword evidence="1" id="KW-1133">Transmembrane helix</keyword>
<keyword evidence="1" id="KW-0812">Transmembrane</keyword>
<comment type="caution">
    <text evidence="2">The sequence shown here is derived from an EMBL/GenBank/DDBJ whole genome shotgun (WGS) entry which is preliminary data.</text>
</comment>
<accession>A0A9X2MFW7</accession>
<gene>
    <name evidence="2" type="primary">spoIIIAC</name>
    <name evidence="2" type="ORF">NSA23_01605</name>
</gene>
<keyword evidence="1" id="KW-0472">Membrane</keyword>
<dbReference type="EMBL" id="JANJZL010000001">
    <property type="protein sequence ID" value="MCR2042803.1"/>
    <property type="molecule type" value="Genomic_DNA"/>
</dbReference>